<dbReference type="Pfam" id="PF23750">
    <property type="entry name" value="RsgI_M"/>
    <property type="match status" value="1"/>
</dbReference>
<reference evidence="8 9" key="1">
    <citation type="submission" date="2018-08" db="EMBL/GenBank/DDBJ databases">
        <title>Bacillus chawlae sp. nov., Bacillus glennii sp. nov., and Bacillus saganii sp. nov. Isolated from the Vehicle Assembly Building at Kennedy Space Center where the Viking Spacecraft were Assembled.</title>
        <authorList>
            <person name="Seuylemezian A."/>
            <person name="Vaishampayan P."/>
        </authorList>
    </citation>
    <scope>NUCLEOTIDE SEQUENCE [LARGE SCALE GENOMIC DNA]</scope>
    <source>
        <strain evidence="8 9">V44-8</strain>
    </source>
</reference>
<dbReference type="EMBL" id="QVTD01000006">
    <property type="protein sequence ID" value="RFU63501.1"/>
    <property type="molecule type" value="Genomic_DNA"/>
</dbReference>
<evidence type="ECO:0000256" key="4">
    <source>
        <dbReference type="ARBA" id="ARBA00022989"/>
    </source>
</evidence>
<evidence type="ECO:0000313" key="8">
    <source>
        <dbReference type="EMBL" id="RFU63501.1"/>
    </source>
</evidence>
<feature type="region of interest" description="Disordered" evidence="6">
    <location>
        <begin position="337"/>
        <end position="371"/>
    </location>
</feature>
<dbReference type="AlphaFoldDB" id="A0A372LD45"/>
<evidence type="ECO:0000256" key="1">
    <source>
        <dbReference type="ARBA" id="ARBA00004162"/>
    </source>
</evidence>
<keyword evidence="2" id="KW-1003">Cell membrane</keyword>
<gene>
    <name evidence="8" type="ORF">D0466_12280</name>
</gene>
<evidence type="ECO:0000313" key="9">
    <source>
        <dbReference type="Proteomes" id="UP000262939"/>
    </source>
</evidence>
<feature type="domain" description="RsgI N-terminal anti-sigma" evidence="7">
    <location>
        <begin position="3"/>
        <end position="51"/>
    </location>
</feature>
<dbReference type="RefSeq" id="WP_117322866.1">
    <property type="nucleotide sequence ID" value="NZ_QVTD01000006.1"/>
</dbReference>
<dbReference type="PROSITE" id="PS51849">
    <property type="entry name" value="RSGI_N"/>
    <property type="match status" value="1"/>
</dbReference>
<proteinExistence type="predicted"/>
<evidence type="ECO:0000259" key="7">
    <source>
        <dbReference type="PROSITE" id="PS51849"/>
    </source>
</evidence>
<comment type="caution">
    <text evidence="8">The sequence shown here is derived from an EMBL/GenBank/DDBJ whole genome shotgun (WGS) entry which is preliminary data.</text>
</comment>
<evidence type="ECO:0000256" key="3">
    <source>
        <dbReference type="ARBA" id="ARBA00022692"/>
    </source>
</evidence>
<feature type="compositionally biased region" description="Basic residues" evidence="6">
    <location>
        <begin position="352"/>
        <end position="362"/>
    </location>
</feature>
<organism evidence="8 9">
    <name type="scientific">Peribacillus glennii</name>
    <dbReference type="NCBI Taxonomy" id="2303991"/>
    <lineage>
        <taxon>Bacteria</taxon>
        <taxon>Bacillati</taxon>
        <taxon>Bacillota</taxon>
        <taxon>Bacilli</taxon>
        <taxon>Bacillales</taxon>
        <taxon>Bacillaceae</taxon>
        <taxon>Peribacillus</taxon>
    </lineage>
</organism>
<dbReference type="InterPro" id="IPR055431">
    <property type="entry name" value="RsgI_M"/>
</dbReference>
<evidence type="ECO:0000256" key="5">
    <source>
        <dbReference type="ARBA" id="ARBA00023136"/>
    </source>
</evidence>
<keyword evidence="9" id="KW-1185">Reference proteome</keyword>
<protein>
    <recommendedName>
        <fullName evidence="7">RsgI N-terminal anti-sigma domain-containing protein</fullName>
    </recommendedName>
</protein>
<keyword evidence="3" id="KW-0812">Transmembrane</keyword>
<feature type="region of interest" description="Disordered" evidence="6">
    <location>
        <begin position="203"/>
        <end position="316"/>
    </location>
</feature>
<name>A0A372LD45_9BACI</name>
<evidence type="ECO:0000256" key="2">
    <source>
        <dbReference type="ARBA" id="ARBA00022475"/>
    </source>
</evidence>
<sequence>MMKKGIILEIDNKYVTVLTPEGEFHKARRGERPYEIGAEISFTPIYPKMRSTSSFFPLSVKKTSIIVTAAAVILGLSILPGTFDEKVSAYMTIDVNPSIELALDDDLEIVDVKGLNKEGKEVVEHLALRDKHMKEVTEEIVSTINKLGYFKEHRKIVVSTTMMDKDKDLEKELKKQVTELNTSDLVPRENVKIINATTTDRNMAKQKGLSTGKYVEKKLVKGQNSNGSEKRQSQKENENQGTASNPVKEKENTQAKPNPEKQTDQTKVKMAAPRHHVPDAKVPEQPKPGRPGTATIKKPSPPSAAHDKHNLRERNEIKLPERHKVEIPDKNQVKNKLKDKEKNMKKNIQQQRVKRKDKRHKNAERTLELHKRPDLLKERHFRIFDDE</sequence>
<comment type="subcellular location">
    <subcellularLocation>
        <location evidence="1">Cell membrane</location>
        <topology evidence="1">Single-pass membrane protein</topology>
    </subcellularLocation>
</comment>
<evidence type="ECO:0000256" key="6">
    <source>
        <dbReference type="SAM" id="MobiDB-lite"/>
    </source>
</evidence>
<accession>A0A372LD45</accession>
<dbReference type="Proteomes" id="UP000262939">
    <property type="component" value="Unassembled WGS sequence"/>
</dbReference>
<keyword evidence="5" id="KW-0472">Membrane</keyword>
<dbReference type="GO" id="GO:0005886">
    <property type="term" value="C:plasma membrane"/>
    <property type="evidence" value="ECO:0007669"/>
    <property type="project" value="UniProtKB-SubCell"/>
</dbReference>
<feature type="compositionally biased region" description="Basic and acidic residues" evidence="6">
    <location>
        <begin position="228"/>
        <end position="238"/>
    </location>
</feature>
<feature type="compositionally biased region" description="Basic and acidic residues" evidence="6">
    <location>
        <begin position="305"/>
        <end position="316"/>
    </location>
</feature>
<dbReference type="OrthoDB" id="9800626at2"/>
<dbReference type="InterPro" id="IPR024449">
    <property type="entry name" value="Anti-sigma_RsgI_N"/>
</dbReference>
<keyword evidence="4" id="KW-1133">Transmembrane helix</keyword>
<dbReference type="Pfam" id="PF12791">
    <property type="entry name" value="RsgI_N"/>
    <property type="match status" value="1"/>
</dbReference>
<feature type="compositionally biased region" description="Basic and acidic residues" evidence="6">
    <location>
        <begin position="247"/>
        <end position="267"/>
    </location>
</feature>